<feature type="compositionally biased region" description="Low complexity" evidence="1">
    <location>
        <begin position="213"/>
        <end position="243"/>
    </location>
</feature>
<sequence>MSNYPPKHRAVSEAEAARPAPPRRRERGRWYAAGLAGLAGVTGVATLAAFSGVAGAADNDQYGTAQSVPCDSDKLITAIGRANAAGGAQLTLAARCTYTLTATQGTDGLPVITQPIAIDGQGATIVRAANAANFRILNVAAGGDLTLQNLTITGGFAPNSDGGGGLLVQAGGQATLRNTTVARNQSTAVGGGIANYGITTVLGQAEGSGGTSGTNSSAPNNAPANGPTQAPSSGQSGGSTTATGTAQVLGKVDSNSSQAGGGGIYNEGHLTTSNVEVSYNHSGAEGGGLSDLATSVLANTRIENNTAGAGGGGISTILGAITKLTDSSVSNNTAGTSGGGILCVSGAAVYVQRSKVDRNTAGGTDGGGGILTFTLPLGGGPAFAVIEDSEVNENTATGGNGGGIANRLSTVVLRRSHVSLNKAIGTASQGGGISNTSGRVTLTATQVTENSATVTAGGIFTSDSLVIVDQTSVIVANRPNNCTGSSFAVPNCFG</sequence>
<feature type="region of interest" description="Disordered" evidence="1">
    <location>
        <begin position="1"/>
        <end position="25"/>
    </location>
</feature>
<keyword evidence="2" id="KW-1133">Transmembrane helix</keyword>
<dbReference type="InterPro" id="IPR011050">
    <property type="entry name" value="Pectin_lyase_fold/virulence"/>
</dbReference>
<keyword evidence="4" id="KW-1185">Reference proteome</keyword>
<feature type="region of interest" description="Disordered" evidence="1">
    <location>
        <begin position="206"/>
        <end position="243"/>
    </location>
</feature>
<evidence type="ECO:0000256" key="1">
    <source>
        <dbReference type="SAM" id="MobiDB-lite"/>
    </source>
</evidence>
<dbReference type="SUPFAM" id="SSF51126">
    <property type="entry name" value="Pectin lyase-like"/>
    <property type="match status" value="2"/>
</dbReference>
<reference evidence="4" key="1">
    <citation type="journal article" date="2019" name="Int. J. Syst. Evol. Microbiol.">
        <title>The Global Catalogue of Microorganisms (GCM) 10K type strain sequencing project: providing services to taxonomists for standard genome sequencing and annotation.</title>
        <authorList>
            <consortium name="The Broad Institute Genomics Platform"/>
            <consortium name="The Broad Institute Genome Sequencing Center for Infectious Disease"/>
            <person name="Wu L."/>
            <person name="Ma J."/>
        </authorList>
    </citation>
    <scope>NUCLEOTIDE SEQUENCE [LARGE SCALE GENOMIC DNA]</scope>
    <source>
        <strain evidence="4">JCM 18304</strain>
    </source>
</reference>
<name>A0ABP9RVB9_9ACTN</name>
<comment type="caution">
    <text evidence="3">The sequence shown here is derived from an EMBL/GenBank/DDBJ whole genome shotgun (WGS) entry which is preliminary data.</text>
</comment>
<evidence type="ECO:0000313" key="4">
    <source>
        <dbReference type="Proteomes" id="UP001501570"/>
    </source>
</evidence>
<dbReference type="EMBL" id="BAABJQ010000008">
    <property type="protein sequence ID" value="GAA5186718.1"/>
    <property type="molecule type" value="Genomic_DNA"/>
</dbReference>
<accession>A0ABP9RVB9</accession>
<gene>
    <name evidence="3" type="ORF">GCM10023322_33580</name>
</gene>
<protein>
    <recommendedName>
        <fullName evidence="5">Polymorphic outer membrane protein repeat-containing protein</fullName>
    </recommendedName>
</protein>
<evidence type="ECO:0008006" key="5">
    <source>
        <dbReference type="Google" id="ProtNLM"/>
    </source>
</evidence>
<proteinExistence type="predicted"/>
<dbReference type="Proteomes" id="UP001501570">
    <property type="component" value="Unassembled WGS sequence"/>
</dbReference>
<evidence type="ECO:0000313" key="3">
    <source>
        <dbReference type="EMBL" id="GAA5186718.1"/>
    </source>
</evidence>
<organism evidence="3 4">
    <name type="scientific">Rugosimonospora acidiphila</name>
    <dbReference type="NCBI Taxonomy" id="556531"/>
    <lineage>
        <taxon>Bacteria</taxon>
        <taxon>Bacillati</taxon>
        <taxon>Actinomycetota</taxon>
        <taxon>Actinomycetes</taxon>
        <taxon>Micromonosporales</taxon>
        <taxon>Micromonosporaceae</taxon>
        <taxon>Rugosimonospora</taxon>
    </lineage>
</organism>
<keyword evidence="2" id="KW-0472">Membrane</keyword>
<feature type="transmembrane region" description="Helical" evidence="2">
    <location>
        <begin position="30"/>
        <end position="50"/>
    </location>
</feature>
<evidence type="ECO:0000256" key="2">
    <source>
        <dbReference type="SAM" id="Phobius"/>
    </source>
</evidence>
<keyword evidence="2" id="KW-0812">Transmembrane</keyword>